<protein>
    <recommendedName>
        <fullName evidence="7">DNA 3'-5' helicase</fullName>
        <ecNumber evidence="7">5.6.2.4</ecNumber>
    </recommendedName>
</protein>
<dbReference type="Pfam" id="PF13361">
    <property type="entry name" value="UvrD_C"/>
    <property type="match status" value="1"/>
</dbReference>
<evidence type="ECO:0000313" key="11">
    <source>
        <dbReference type="EMBL" id="RFF29405.1"/>
    </source>
</evidence>
<dbReference type="SUPFAM" id="SSF143011">
    <property type="entry name" value="RelE-like"/>
    <property type="match status" value="1"/>
</dbReference>
<dbReference type="Gene3D" id="3.40.50.300">
    <property type="entry name" value="P-loop containing nucleotide triphosphate hydrolases"/>
    <property type="match status" value="2"/>
</dbReference>
<gene>
    <name evidence="11" type="ORF">DZC52_13245</name>
</gene>
<keyword evidence="2 9" id="KW-0378">Hydrolase</keyword>
<dbReference type="GO" id="GO:0005524">
    <property type="term" value="F:ATP binding"/>
    <property type="evidence" value="ECO:0007669"/>
    <property type="project" value="UniProtKB-UniRule"/>
</dbReference>
<comment type="catalytic activity">
    <reaction evidence="6">
        <text>Couples ATP hydrolysis with the unwinding of duplex DNA by translocating in the 3'-5' direction.</text>
        <dbReference type="EC" id="5.6.2.4"/>
    </reaction>
</comment>
<evidence type="ECO:0000256" key="2">
    <source>
        <dbReference type="ARBA" id="ARBA00022801"/>
    </source>
</evidence>
<dbReference type="PANTHER" id="PTHR11070">
    <property type="entry name" value="UVRD / RECB / PCRA DNA HELICASE FAMILY MEMBER"/>
    <property type="match status" value="1"/>
</dbReference>
<dbReference type="OrthoDB" id="7066673at2"/>
<organism evidence="11 12">
    <name type="scientific">Wenzhouxiangella sediminis</name>
    <dbReference type="NCBI Taxonomy" id="1792836"/>
    <lineage>
        <taxon>Bacteria</taxon>
        <taxon>Pseudomonadati</taxon>
        <taxon>Pseudomonadota</taxon>
        <taxon>Gammaproteobacteria</taxon>
        <taxon>Chromatiales</taxon>
        <taxon>Wenzhouxiangellaceae</taxon>
        <taxon>Wenzhouxiangella</taxon>
    </lineage>
</organism>
<keyword evidence="3 9" id="KW-0347">Helicase</keyword>
<evidence type="ECO:0000259" key="10">
    <source>
        <dbReference type="PROSITE" id="PS51198"/>
    </source>
</evidence>
<proteinExistence type="predicted"/>
<dbReference type="EMBL" id="QUZK01000047">
    <property type="protein sequence ID" value="RFF29405.1"/>
    <property type="molecule type" value="Genomic_DNA"/>
</dbReference>
<keyword evidence="12" id="KW-1185">Reference proteome</keyword>
<evidence type="ECO:0000256" key="7">
    <source>
        <dbReference type="ARBA" id="ARBA00034808"/>
    </source>
</evidence>
<reference evidence="11 12" key="1">
    <citation type="submission" date="2018-08" db="EMBL/GenBank/DDBJ databases">
        <title>Wenzhouxiangella salilacus sp. nov., a novel bacterium isolated from a saline lake in Xinjiang Province, China.</title>
        <authorList>
            <person name="Han S."/>
        </authorList>
    </citation>
    <scope>NUCLEOTIDE SEQUENCE [LARGE SCALE GENOMIC DNA]</scope>
    <source>
        <strain evidence="11 12">XDB06</strain>
    </source>
</reference>
<evidence type="ECO:0000256" key="1">
    <source>
        <dbReference type="ARBA" id="ARBA00022741"/>
    </source>
</evidence>
<evidence type="ECO:0000256" key="5">
    <source>
        <dbReference type="ARBA" id="ARBA00023235"/>
    </source>
</evidence>
<dbReference type="GO" id="GO:0003677">
    <property type="term" value="F:DNA binding"/>
    <property type="evidence" value="ECO:0007669"/>
    <property type="project" value="InterPro"/>
</dbReference>
<dbReference type="EC" id="5.6.2.4" evidence="7"/>
<evidence type="ECO:0000256" key="9">
    <source>
        <dbReference type="PROSITE-ProRule" id="PRU00560"/>
    </source>
</evidence>
<keyword evidence="1 9" id="KW-0547">Nucleotide-binding</keyword>
<evidence type="ECO:0000313" key="12">
    <source>
        <dbReference type="Proteomes" id="UP000260351"/>
    </source>
</evidence>
<dbReference type="InterPro" id="IPR035093">
    <property type="entry name" value="RelE/ParE_toxin_dom_sf"/>
</dbReference>
<dbReference type="GO" id="GO:0005829">
    <property type="term" value="C:cytosol"/>
    <property type="evidence" value="ECO:0007669"/>
    <property type="project" value="TreeGrafter"/>
</dbReference>
<feature type="binding site" evidence="9">
    <location>
        <begin position="252"/>
        <end position="259"/>
    </location>
    <ligand>
        <name>ATP</name>
        <dbReference type="ChEBI" id="CHEBI:30616"/>
    </ligand>
</feature>
<accession>A0A3E1K5W8</accession>
<dbReference type="RefSeq" id="WP_116651628.1">
    <property type="nucleotide sequence ID" value="NZ_QUZK01000047.1"/>
</dbReference>
<evidence type="ECO:0000256" key="8">
    <source>
        <dbReference type="ARBA" id="ARBA00048988"/>
    </source>
</evidence>
<dbReference type="GO" id="GO:0000725">
    <property type="term" value="P:recombinational repair"/>
    <property type="evidence" value="ECO:0007669"/>
    <property type="project" value="TreeGrafter"/>
</dbReference>
<dbReference type="InterPro" id="IPR000212">
    <property type="entry name" value="DNA_helicase_UvrD/REP"/>
</dbReference>
<dbReference type="SUPFAM" id="SSF52540">
    <property type="entry name" value="P-loop containing nucleoside triphosphate hydrolases"/>
    <property type="match status" value="1"/>
</dbReference>
<dbReference type="InterPro" id="IPR014017">
    <property type="entry name" value="DNA_helicase_UvrD-like_C"/>
</dbReference>
<comment type="caution">
    <text evidence="11">The sequence shown here is derived from an EMBL/GenBank/DDBJ whole genome shotgun (WGS) entry which is preliminary data.</text>
</comment>
<dbReference type="InterPro" id="IPR027417">
    <property type="entry name" value="P-loop_NTPase"/>
</dbReference>
<dbReference type="GO" id="GO:0016887">
    <property type="term" value="F:ATP hydrolysis activity"/>
    <property type="evidence" value="ECO:0007669"/>
    <property type="project" value="RHEA"/>
</dbReference>
<dbReference type="PROSITE" id="PS51198">
    <property type="entry name" value="UVRD_HELICASE_ATP_BIND"/>
    <property type="match status" value="1"/>
</dbReference>
<dbReference type="InterPro" id="IPR014016">
    <property type="entry name" value="UvrD-like_ATP-bd"/>
</dbReference>
<evidence type="ECO:0000256" key="3">
    <source>
        <dbReference type="ARBA" id="ARBA00022806"/>
    </source>
</evidence>
<dbReference type="PANTHER" id="PTHR11070:SF45">
    <property type="entry name" value="DNA 3'-5' HELICASE"/>
    <property type="match status" value="1"/>
</dbReference>
<dbReference type="Gene3D" id="3.30.2310.20">
    <property type="entry name" value="RelE-like"/>
    <property type="match status" value="1"/>
</dbReference>
<keyword evidence="4 9" id="KW-0067">ATP-binding</keyword>
<sequence>MNFRIADTFTDSLARLTGDEQKAVKTTAFDLQLNPANPGMKFHKVDRARDSNFWSVRVSRDIRVIVHRTKTSLLLCFVGHHDDAYRWAERRKLERHPKTGAAQLVEVRETVREVTVPRYVEAEEPASPAQPPLATLDVDDLLNYGVPEEWTDDLLAADEDGLLELAEHLPAEAAEAVLALAAGERPPIPEPVKPDIDPFEHPDAQRRFRLVADSEELQQALEYPWEKWSVYLHPAQRELVERDFNGPARVAGSAGTGKTVVALHRAVYLARQHSDSRVLLATFSDALANMLDTKLKRLAGQQPRVLERIEVHSLDAMAERLYRINFAAPSIAAPEDIENALDSAIATQGDLPFSRQFVLAEWYEVVDSWQIQTWEAYRDFSRRGRKTRLAESHRESLWAFFQEMVGFLEWESMTTRSTMYAELAEHYRTKGNPPFDYFVIDEAQDLSVPQLRFLAAMAGERPNGLFFAGDQGQRIFQAPFSWKSLGVDVRGRARVLHVNYRTSHQIRNQADRLLDPEVSDLDGNVESRKGTVSVFSGPPATVRIFDSAEDESAAVGEQVSRWAKSEIEPQEMAIFVRSEEQIGRAKRSAECAGLATSVLDEHLKTQAGHLNLATMHLAKGLEFKAVAVMGCDDEVVPLQSRLESASDQSALETIYNTERHLLYVACTRARERLWISGVDPASEFIEDLEGC</sequence>
<dbReference type="GO" id="GO:0043138">
    <property type="term" value="F:3'-5' DNA helicase activity"/>
    <property type="evidence" value="ECO:0007669"/>
    <property type="project" value="UniProtKB-EC"/>
</dbReference>
<comment type="catalytic activity">
    <reaction evidence="8">
        <text>ATP + H2O = ADP + phosphate + H(+)</text>
        <dbReference type="Rhea" id="RHEA:13065"/>
        <dbReference type="ChEBI" id="CHEBI:15377"/>
        <dbReference type="ChEBI" id="CHEBI:15378"/>
        <dbReference type="ChEBI" id="CHEBI:30616"/>
        <dbReference type="ChEBI" id="CHEBI:43474"/>
        <dbReference type="ChEBI" id="CHEBI:456216"/>
        <dbReference type="EC" id="5.6.2.4"/>
    </reaction>
</comment>
<dbReference type="Pfam" id="PF00580">
    <property type="entry name" value="UvrD-helicase"/>
    <property type="match status" value="1"/>
</dbReference>
<dbReference type="AlphaFoldDB" id="A0A3E1K5W8"/>
<name>A0A3E1K5W8_9GAMM</name>
<feature type="domain" description="UvrD-like helicase ATP-binding" evidence="10">
    <location>
        <begin position="231"/>
        <end position="528"/>
    </location>
</feature>
<evidence type="ECO:0000256" key="6">
    <source>
        <dbReference type="ARBA" id="ARBA00034617"/>
    </source>
</evidence>
<dbReference type="Proteomes" id="UP000260351">
    <property type="component" value="Unassembled WGS sequence"/>
</dbReference>
<keyword evidence="5" id="KW-0413">Isomerase</keyword>
<evidence type="ECO:0000256" key="4">
    <source>
        <dbReference type="ARBA" id="ARBA00022840"/>
    </source>
</evidence>